<dbReference type="PROSITE" id="PS50885">
    <property type="entry name" value="HAMP"/>
    <property type="match status" value="1"/>
</dbReference>
<proteinExistence type="inferred from homology"/>
<dbReference type="CDD" id="cd06225">
    <property type="entry name" value="HAMP"/>
    <property type="match status" value="1"/>
</dbReference>
<comment type="subcellular location">
    <subcellularLocation>
        <location evidence="1">Cell membrane</location>
    </subcellularLocation>
</comment>
<comment type="caution">
    <text evidence="10">The sequence shown here is derived from an EMBL/GenBank/DDBJ whole genome shotgun (WGS) entry which is preliminary data.</text>
</comment>
<feature type="domain" description="Methyl-accepting transducer" evidence="8">
    <location>
        <begin position="276"/>
        <end position="512"/>
    </location>
</feature>
<dbReference type="SMART" id="SM00304">
    <property type="entry name" value="HAMP"/>
    <property type="match status" value="1"/>
</dbReference>
<evidence type="ECO:0000256" key="5">
    <source>
        <dbReference type="ARBA" id="ARBA00029447"/>
    </source>
</evidence>
<dbReference type="InterPro" id="IPR004090">
    <property type="entry name" value="Chemotax_Me-accpt_rcpt"/>
</dbReference>
<evidence type="ECO:0000313" key="11">
    <source>
        <dbReference type="Proteomes" id="UP000698173"/>
    </source>
</evidence>
<keyword evidence="2" id="KW-1003">Cell membrane</keyword>
<organism evidence="10 11">
    <name type="scientific">Sporosarcina psychrophila</name>
    <name type="common">Bacillus psychrophilus</name>
    <dbReference type="NCBI Taxonomy" id="1476"/>
    <lineage>
        <taxon>Bacteria</taxon>
        <taxon>Bacillati</taxon>
        <taxon>Bacillota</taxon>
        <taxon>Bacilli</taxon>
        <taxon>Bacillales</taxon>
        <taxon>Caryophanaceae</taxon>
        <taxon>Sporosarcina</taxon>
    </lineage>
</organism>
<dbReference type="GO" id="GO:0006935">
    <property type="term" value="P:chemotaxis"/>
    <property type="evidence" value="ECO:0007669"/>
    <property type="project" value="InterPro"/>
</dbReference>
<dbReference type="GO" id="GO:0007165">
    <property type="term" value="P:signal transduction"/>
    <property type="evidence" value="ECO:0007669"/>
    <property type="project" value="UniProtKB-KW"/>
</dbReference>
<keyword evidence="4 6" id="KW-0807">Transducer</keyword>
<reference evidence="10" key="1">
    <citation type="journal article" date="2021" name="PeerJ">
        <title>Extensive microbial diversity within the chicken gut microbiome revealed by metagenomics and culture.</title>
        <authorList>
            <person name="Gilroy R."/>
            <person name="Ravi A."/>
            <person name="Getino M."/>
            <person name="Pursley I."/>
            <person name="Horton D.L."/>
            <person name="Alikhan N.F."/>
            <person name="Baker D."/>
            <person name="Gharbi K."/>
            <person name="Hall N."/>
            <person name="Watson M."/>
            <person name="Adriaenssens E.M."/>
            <person name="Foster-Nyarko E."/>
            <person name="Jarju S."/>
            <person name="Secka A."/>
            <person name="Antonio M."/>
            <person name="Oren A."/>
            <person name="Chaudhuri R.R."/>
            <person name="La Ragione R."/>
            <person name="Hildebrand F."/>
            <person name="Pallen M.J."/>
        </authorList>
    </citation>
    <scope>NUCLEOTIDE SEQUENCE</scope>
    <source>
        <strain evidence="10">CHK171-7178</strain>
    </source>
</reference>
<keyword evidence="7" id="KW-1133">Transmembrane helix</keyword>
<dbReference type="Pfam" id="PF12729">
    <property type="entry name" value="4HB_MCP_1"/>
    <property type="match status" value="1"/>
</dbReference>
<evidence type="ECO:0000259" key="8">
    <source>
        <dbReference type="PROSITE" id="PS50111"/>
    </source>
</evidence>
<keyword evidence="3 7" id="KW-0472">Membrane</keyword>
<dbReference type="SMART" id="SM00283">
    <property type="entry name" value="MA"/>
    <property type="match status" value="1"/>
</dbReference>
<dbReference type="Pfam" id="PF00672">
    <property type="entry name" value="HAMP"/>
    <property type="match status" value="1"/>
</dbReference>
<dbReference type="InterPro" id="IPR024478">
    <property type="entry name" value="HlyB_4HB_MCP"/>
</dbReference>
<dbReference type="EMBL" id="DYWT01000231">
    <property type="protein sequence ID" value="HJF32960.1"/>
    <property type="molecule type" value="Genomic_DNA"/>
</dbReference>
<reference evidence="10" key="2">
    <citation type="submission" date="2021-09" db="EMBL/GenBank/DDBJ databases">
        <authorList>
            <person name="Gilroy R."/>
        </authorList>
    </citation>
    <scope>NUCLEOTIDE SEQUENCE</scope>
    <source>
        <strain evidence="10">CHK171-7178</strain>
    </source>
</reference>
<dbReference type="Gene3D" id="6.10.340.10">
    <property type="match status" value="1"/>
</dbReference>
<keyword evidence="7" id="KW-0812">Transmembrane</keyword>
<dbReference type="CDD" id="cd11386">
    <property type="entry name" value="MCP_signal"/>
    <property type="match status" value="1"/>
</dbReference>
<evidence type="ECO:0000313" key="10">
    <source>
        <dbReference type="EMBL" id="HJF32960.1"/>
    </source>
</evidence>
<sequence>MKFTVAKKLWLGFATILTLLVIVGGLSLWSTIRIDSDYTFLLDDRVKKVEMVDEFILKHNQIQDDVRGYMLFKDDKYLESRTENVNRFDELYQELSAILNTGKHKALLEDLEGARTKYLNLQDEIVLNVQEGKDRKATELGRASANVGALVLENADIIKADQFQEQKKTRNELETFMMGTIIFVIGIIIFATLMGIVISTFISRGISRPVRVVTDGLNEIASGNLTIDLLKVKNKDEIGDMAAAFNKMGTDVANMVRKINVSATQLAIQSEELSASSEESLASSEMVAKTAENQLMGSEKQQGIIEQSSSSMEELSLGVAEIANNNEEMLQSTETVSKLVTTGSSVVGEVSVQMSTIHTTIQESSIIMEEMAQHSNEIQKITTLITSIAEQTNLLALNAAIEAARAGEYGKGFAVVAEEVRKLAEQSKTSATEIGTMVSMIQNASKRAVTSITAGSERVDIGIAATEQSRLVFEEIQNAVGDVATKVETVSAAIEEIQAMADEVSHGAGEIAQLSGEAAASAGDTSAATEEQLAVNEEISSSAQALAKLAEDLQMEMKHFRV</sequence>
<feature type="transmembrane region" description="Helical" evidence="7">
    <location>
        <begin position="176"/>
        <end position="202"/>
    </location>
</feature>
<gene>
    <name evidence="10" type="ORF">K8V56_14455</name>
</gene>
<evidence type="ECO:0000256" key="1">
    <source>
        <dbReference type="ARBA" id="ARBA00004236"/>
    </source>
</evidence>
<dbReference type="InterPro" id="IPR003660">
    <property type="entry name" value="HAMP_dom"/>
</dbReference>
<evidence type="ECO:0000256" key="6">
    <source>
        <dbReference type="PROSITE-ProRule" id="PRU00284"/>
    </source>
</evidence>
<dbReference type="SUPFAM" id="SSF58104">
    <property type="entry name" value="Methyl-accepting chemotaxis protein (MCP) signaling domain"/>
    <property type="match status" value="1"/>
</dbReference>
<dbReference type="PROSITE" id="PS50111">
    <property type="entry name" value="CHEMOTAXIS_TRANSDUC_2"/>
    <property type="match status" value="1"/>
</dbReference>
<evidence type="ECO:0000256" key="4">
    <source>
        <dbReference type="ARBA" id="ARBA00023224"/>
    </source>
</evidence>
<feature type="domain" description="HAMP" evidence="9">
    <location>
        <begin position="204"/>
        <end position="257"/>
    </location>
</feature>
<dbReference type="Pfam" id="PF00015">
    <property type="entry name" value="MCPsignal"/>
    <property type="match status" value="1"/>
</dbReference>
<dbReference type="Proteomes" id="UP000698173">
    <property type="component" value="Unassembled WGS sequence"/>
</dbReference>
<comment type="similarity">
    <text evidence="5">Belongs to the methyl-accepting chemotaxis (MCP) protein family.</text>
</comment>
<dbReference type="PRINTS" id="PR00260">
    <property type="entry name" value="CHEMTRNSDUCR"/>
</dbReference>
<accession>A0A921G094</accession>
<dbReference type="GO" id="GO:0005886">
    <property type="term" value="C:plasma membrane"/>
    <property type="evidence" value="ECO:0007669"/>
    <property type="project" value="UniProtKB-SubCell"/>
</dbReference>
<protein>
    <submittedName>
        <fullName evidence="10">Methyl-accepting chemotaxis protein</fullName>
    </submittedName>
</protein>
<dbReference type="PANTHER" id="PTHR32089:SF112">
    <property type="entry name" value="LYSOZYME-LIKE PROTEIN-RELATED"/>
    <property type="match status" value="1"/>
</dbReference>
<name>A0A921G094_SPOPS</name>
<evidence type="ECO:0000259" key="9">
    <source>
        <dbReference type="PROSITE" id="PS50885"/>
    </source>
</evidence>
<dbReference type="InterPro" id="IPR004089">
    <property type="entry name" value="MCPsignal_dom"/>
</dbReference>
<dbReference type="PANTHER" id="PTHR32089">
    <property type="entry name" value="METHYL-ACCEPTING CHEMOTAXIS PROTEIN MCPB"/>
    <property type="match status" value="1"/>
</dbReference>
<evidence type="ECO:0000256" key="3">
    <source>
        <dbReference type="ARBA" id="ARBA00023136"/>
    </source>
</evidence>
<evidence type="ECO:0000256" key="2">
    <source>
        <dbReference type="ARBA" id="ARBA00022475"/>
    </source>
</evidence>
<dbReference type="GO" id="GO:0004888">
    <property type="term" value="F:transmembrane signaling receptor activity"/>
    <property type="evidence" value="ECO:0007669"/>
    <property type="project" value="InterPro"/>
</dbReference>
<evidence type="ECO:0000256" key="7">
    <source>
        <dbReference type="SAM" id="Phobius"/>
    </source>
</evidence>
<dbReference type="AlphaFoldDB" id="A0A921G094"/>
<dbReference type="Gene3D" id="1.10.287.950">
    <property type="entry name" value="Methyl-accepting chemotaxis protein"/>
    <property type="match status" value="1"/>
</dbReference>